<protein>
    <submittedName>
        <fullName evidence="1">Serine/threonine-protein phosphatase 7 long form-like protein</fullName>
    </submittedName>
</protein>
<dbReference type="OrthoDB" id="1428937at2759"/>
<dbReference type="Proteomes" id="UP000321393">
    <property type="component" value="Unassembled WGS sequence"/>
</dbReference>
<dbReference type="EMBL" id="SSTE01006553">
    <property type="protein sequence ID" value="KAA0059083.1"/>
    <property type="molecule type" value="Genomic_DNA"/>
</dbReference>
<sequence length="164" mass="18508">MGYLLHRGVELSEERGSISKHHPLRPAYSLETRDPHISHALWGVHDHVTGCYSEVEVVNGWGASNRIVKLNWKVIYEDFLEVVPPDMKGQRLSLPWKLCRASHPQSLEIACPLMLLHVWAYDIFSIVAPQGTLQHSDGRPLSFRSIDLFSSGQEASTRSRVATV</sequence>
<evidence type="ECO:0000313" key="2">
    <source>
        <dbReference type="Proteomes" id="UP000321393"/>
    </source>
</evidence>
<gene>
    <name evidence="1" type="ORF">E6C27_scaffold612G00070</name>
</gene>
<accession>A0A5A7UT20</accession>
<evidence type="ECO:0000313" key="1">
    <source>
        <dbReference type="EMBL" id="KAA0059083.1"/>
    </source>
</evidence>
<reference evidence="1 2" key="1">
    <citation type="submission" date="2019-08" db="EMBL/GenBank/DDBJ databases">
        <title>Draft genome sequences of two oriental melons (Cucumis melo L. var makuwa).</title>
        <authorList>
            <person name="Kwon S.-Y."/>
        </authorList>
    </citation>
    <scope>NUCLEOTIDE SEQUENCE [LARGE SCALE GENOMIC DNA]</scope>
    <source>
        <strain evidence="2">cv. SW 3</strain>
        <tissue evidence="1">Leaf</tissue>
    </source>
</reference>
<comment type="caution">
    <text evidence="1">The sequence shown here is derived from an EMBL/GenBank/DDBJ whole genome shotgun (WGS) entry which is preliminary data.</text>
</comment>
<organism evidence="1 2">
    <name type="scientific">Cucumis melo var. makuwa</name>
    <name type="common">Oriental melon</name>
    <dbReference type="NCBI Taxonomy" id="1194695"/>
    <lineage>
        <taxon>Eukaryota</taxon>
        <taxon>Viridiplantae</taxon>
        <taxon>Streptophyta</taxon>
        <taxon>Embryophyta</taxon>
        <taxon>Tracheophyta</taxon>
        <taxon>Spermatophyta</taxon>
        <taxon>Magnoliopsida</taxon>
        <taxon>eudicotyledons</taxon>
        <taxon>Gunneridae</taxon>
        <taxon>Pentapetalae</taxon>
        <taxon>rosids</taxon>
        <taxon>fabids</taxon>
        <taxon>Cucurbitales</taxon>
        <taxon>Cucurbitaceae</taxon>
        <taxon>Benincaseae</taxon>
        <taxon>Cucumis</taxon>
    </lineage>
</organism>
<proteinExistence type="predicted"/>
<dbReference type="AlphaFoldDB" id="A0A5A7UT20"/>
<name>A0A5A7UT20_CUCMM</name>